<reference evidence="1" key="2">
    <citation type="journal article" date="2024" name="Environ. Microbiol.">
        <title>Genome analysis and description of Tunturibacter gen. nov. expands the diversity of Terriglobia in tundra soils.</title>
        <authorList>
            <person name="Messyasz A."/>
            <person name="Mannisto M.K."/>
            <person name="Kerkhof L.J."/>
            <person name="Haggblom M.M."/>
        </authorList>
    </citation>
    <scope>NUCLEOTIDE SEQUENCE</scope>
    <source>
        <strain evidence="1">X5P6</strain>
    </source>
</reference>
<dbReference type="GO" id="GO:0030246">
    <property type="term" value="F:carbohydrate binding"/>
    <property type="evidence" value="ECO:0007669"/>
    <property type="project" value="InterPro"/>
</dbReference>
<organism evidence="1">
    <name type="scientific">Tunturiibacter psychrotolerans</name>
    <dbReference type="NCBI Taxonomy" id="3069686"/>
    <lineage>
        <taxon>Bacteria</taxon>
        <taxon>Pseudomonadati</taxon>
        <taxon>Acidobacteriota</taxon>
        <taxon>Terriglobia</taxon>
        <taxon>Terriglobales</taxon>
        <taxon>Acidobacteriaceae</taxon>
        <taxon>Tunturiibacter</taxon>
    </lineage>
</organism>
<gene>
    <name evidence="1" type="ORF">RBB77_20990</name>
</gene>
<keyword evidence="1" id="KW-0378">Hydrolase</keyword>
<name>A0AAU7ZPJ4_9BACT</name>
<protein>
    <submittedName>
        <fullName evidence="1">Carboxypeptidase-like regulatory domain-containing protein</fullName>
    </submittedName>
</protein>
<dbReference type="GO" id="GO:0004180">
    <property type="term" value="F:carboxypeptidase activity"/>
    <property type="evidence" value="ECO:0007669"/>
    <property type="project" value="UniProtKB-KW"/>
</dbReference>
<dbReference type="AlphaFoldDB" id="A0AAU7ZPJ4"/>
<evidence type="ECO:0000313" key="1">
    <source>
        <dbReference type="EMBL" id="XCB32870.1"/>
    </source>
</evidence>
<keyword evidence="1" id="KW-0645">Protease</keyword>
<dbReference type="RefSeq" id="WP_353063708.1">
    <property type="nucleotide sequence ID" value="NZ_CP132942.1"/>
</dbReference>
<dbReference type="InterPro" id="IPR013784">
    <property type="entry name" value="Carb-bd-like_fold"/>
</dbReference>
<accession>A0AAU7ZPJ4</accession>
<dbReference type="Gene3D" id="2.60.40.1120">
    <property type="entry name" value="Carboxypeptidase-like, regulatory domain"/>
    <property type="match status" value="1"/>
</dbReference>
<dbReference type="Pfam" id="PF13620">
    <property type="entry name" value="CarboxypepD_reg"/>
    <property type="match status" value="1"/>
</dbReference>
<keyword evidence="1" id="KW-0121">Carboxypeptidase</keyword>
<dbReference type="EMBL" id="CP132942">
    <property type="protein sequence ID" value="XCB32870.1"/>
    <property type="molecule type" value="Genomic_DNA"/>
</dbReference>
<dbReference type="KEGG" id="tpsc:RBB77_20990"/>
<proteinExistence type="predicted"/>
<sequence length="325" mass="34697">MTLILGVAPITALGQRAVANGPQRGSISGDVTDVDGLVIPDATITLDEPSSSDSQTVTANETGFFVLKNIDPTIPHKIVIKANGFGDWTAPPVTISPGQQFELTDIKLKAAVVETTVTAVTMEQLAIEQTKDAEKQRVFGIIPNFYVSYEKNPVPLTSKLKFELAFKAGTDIASIAGDLFIAGLNQAADTPDYQQGWKGYGQRFGAAYADSFSNIMIGGGLLPSVLHQDPRYFYQGTGTGKSRALHAISAPFICRGDNGHQQVNFSSMGGDLIASSLANTYYPNSNRGPGLVFSTFFINTGGRIANALVQEFVLRKHTSNSDKGN</sequence>
<dbReference type="SUPFAM" id="SSF49452">
    <property type="entry name" value="Starch-binding domain-like"/>
    <property type="match status" value="1"/>
</dbReference>
<reference evidence="1" key="1">
    <citation type="submission" date="2023-08" db="EMBL/GenBank/DDBJ databases">
        <authorList>
            <person name="Messyasz A."/>
            <person name="Mannisto M.K."/>
            <person name="Kerkhof L.J."/>
            <person name="Haggblom M."/>
        </authorList>
    </citation>
    <scope>NUCLEOTIDE SEQUENCE</scope>
    <source>
        <strain evidence="1">X5P6</strain>
    </source>
</reference>